<comment type="caution">
    <text evidence="2">The sequence shown here is derived from an EMBL/GenBank/DDBJ whole genome shotgun (WGS) entry which is preliminary data.</text>
</comment>
<dbReference type="EMBL" id="NKXS01003732">
    <property type="protein sequence ID" value="PIN08695.1"/>
    <property type="molecule type" value="Genomic_DNA"/>
</dbReference>
<feature type="compositionally biased region" description="Polar residues" evidence="1">
    <location>
        <begin position="60"/>
        <end position="80"/>
    </location>
</feature>
<reference evidence="3" key="1">
    <citation type="journal article" date="2018" name="Gigascience">
        <title>Genome assembly of the Pink Ipe (Handroanthus impetiginosus, Bignoniaceae), a highly valued, ecologically keystone Neotropical timber forest tree.</title>
        <authorList>
            <person name="Silva-Junior O.B."/>
            <person name="Grattapaglia D."/>
            <person name="Novaes E."/>
            <person name="Collevatti R.G."/>
        </authorList>
    </citation>
    <scope>NUCLEOTIDE SEQUENCE [LARGE SCALE GENOMIC DNA]</scope>
    <source>
        <strain evidence="3">cv. UFG-1</strain>
    </source>
</reference>
<dbReference type="Proteomes" id="UP000231279">
    <property type="component" value="Unassembled WGS sequence"/>
</dbReference>
<keyword evidence="3" id="KW-1185">Reference proteome</keyword>
<evidence type="ECO:0000313" key="2">
    <source>
        <dbReference type="EMBL" id="PIN08695.1"/>
    </source>
</evidence>
<proteinExistence type="predicted"/>
<feature type="region of interest" description="Disordered" evidence="1">
    <location>
        <begin position="44"/>
        <end position="89"/>
    </location>
</feature>
<protein>
    <submittedName>
        <fullName evidence="2">Uncharacterized protein</fullName>
    </submittedName>
</protein>
<evidence type="ECO:0000256" key="1">
    <source>
        <dbReference type="SAM" id="MobiDB-lite"/>
    </source>
</evidence>
<sequence>MDSNDGSGKDKGSVFPGKKKHVSTMVGKKMVEVGEKAVKSAVNAVKKHNEKSKIKFSQAKMDSNNGKSSGYQGTQSSKNKATVIPKEKEHVSTMVGKKIAEAFMKNKDKAKVSPANNN</sequence>
<dbReference type="AlphaFoldDB" id="A0A2G9GTZ8"/>
<feature type="region of interest" description="Disordered" evidence="1">
    <location>
        <begin position="1"/>
        <end position="24"/>
    </location>
</feature>
<organism evidence="2 3">
    <name type="scientific">Handroanthus impetiginosus</name>
    <dbReference type="NCBI Taxonomy" id="429701"/>
    <lineage>
        <taxon>Eukaryota</taxon>
        <taxon>Viridiplantae</taxon>
        <taxon>Streptophyta</taxon>
        <taxon>Embryophyta</taxon>
        <taxon>Tracheophyta</taxon>
        <taxon>Spermatophyta</taxon>
        <taxon>Magnoliopsida</taxon>
        <taxon>eudicotyledons</taxon>
        <taxon>Gunneridae</taxon>
        <taxon>Pentapetalae</taxon>
        <taxon>asterids</taxon>
        <taxon>lamiids</taxon>
        <taxon>Lamiales</taxon>
        <taxon>Bignoniaceae</taxon>
        <taxon>Crescentiina</taxon>
        <taxon>Tabebuia alliance</taxon>
        <taxon>Handroanthus</taxon>
    </lineage>
</organism>
<gene>
    <name evidence="2" type="ORF">CDL12_18726</name>
</gene>
<evidence type="ECO:0000313" key="3">
    <source>
        <dbReference type="Proteomes" id="UP000231279"/>
    </source>
</evidence>
<accession>A0A2G9GTZ8</accession>
<name>A0A2G9GTZ8_9LAMI</name>
<dbReference type="OrthoDB" id="923744at2759"/>